<dbReference type="Pfam" id="PF04191">
    <property type="entry name" value="PEMT"/>
    <property type="match status" value="1"/>
</dbReference>
<proteinExistence type="predicted"/>
<evidence type="ECO:0000256" key="2">
    <source>
        <dbReference type="ARBA" id="ARBA00022692"/>
    </source>
</evidence>
<name>N0B483_9HYPH</name>
<evidence type="ECO:0000256" key="1">
    <source>
        <dbReference type="ARBA" id="ARBA00004127"/>
    </source>
</evidence>
<feature type="transmembrane region" description="Helical" evidence="5">
    <location>
        <begin position="12"/>
        <end position="34"/>
    </location>
</feature>
<dbReference type="Proteomes" id="UP000005952">
    <property type="component" value="Chromosome"/>
</dbReference>
<dbReference type="KEGG" id="hdt:HYPDE_30718"/>
<evidence type="ECO:0000313" key="7">
    <source>
        <dbReference type="Proteomes" id="UP000005952"/>
    </source>
</evidence>
<dbReference type="eggNOG" id="COG2020">
    <property type="taxonomic scope" value="Bacteria"/>
</dbReference>
<keyword evidence="3 5" id="KW-1133">Transmembrane helix</keyword>
<evidence type="ECO:0000313" key="6">
    <source>
        <dbReference type="EMBL" id="AGK57818.1"/>
    </source>
</evidence>
<reference evidence="6 7" key="1">
    <citation type="journal article" date="2013" name="Genome Announc.">
        <title>Genome sequences for three denitrifying bacterial strains isolated from a uranium- and nitrate-contaminated subsurface environment.</title>
        <authorList>
            <person name="Venkatramanan R."/>
            <person name="Prakash O."/>
            <person name="Woyke T."/>
            <person name="Chain P."/>
            <person name="Goodwin L.A."/>
            <person name="Watson D."/>
            <person name="Brooks S."/>
            <person name="Kostka J.E."/>
            <person name="Green S.J."/>
        </authorList>
    </citation>
    <scope>NUCLEOTIDE SEQUENCE [LARGE SCALE GENOMIC DNA]</scope>
    <source>
        <strain evidence="6 7">1NES1</strain>
    </source>
</reference>
<feature type="transmembrane region" description="Helical" evidence="5">
    <location>
        <begin position="80"/>
        <end position="102"/>
    </location>
</feature>
<dbReference type="OrthoDB" id="7203053at2"/>
<feature type="transmembrane region" description="Helical" evidence="5">
    <location>
        <begin position="40"/>
        <end position="59"/>
    </location>
</feature>
<keyword evidence="7" id="KW-1185">Reference proteome</keyword>
<dbReference type="InterPro" id="IPR052527">
    <property type="entry name" value="Metal_cation-efflux_comp"/>
</dbReference>
<evidence type="ECO:0000256" key="4">
    <source>
        <dbReference type="ARBA" id="ARBA00023136"/>
    </source>
</evidence>
<dbReference type="HOGENOM" id="CLU_065200_1_2_5"/>
<dbReference type="STRING" id="670307.HYPDE_30718"/>
<dbReference type="PANTHER" id="PTHR43847:SF1">
    <property type="entry name" value="BLL3993 PROTEIN"/>
    <property type="match status" value="1"/>
</dbReference>
<feature type="transmembrane region" description="Helical" evidence="5">
    <location>
        <begin position="114"/>
        <end position="133"/>
    </location>
</feature>
<evidence type="ECO:0008006" key="8">
    <source>
        <dbReference type="Google" id="ProtNLM"/>
    </source>
</evidence>
<sequence>MNNADHDGLVRRLVTQTLLWLAITGALLFVPAGTLRWPEAWVFLALWLAGGLVSGLSLAKQNPDILKERLRPPMQQAQKGWDRPLLLAILVGWAALHIIAGLDVRYGLSTVPRWLETAGAIGFLLAIYVFHVVMRENAYASAVVKVDTERGHKVISTGPYAWVRHPMYGGAIFYFIGAPLLLGSWYALAVGIALIGVLALRAVWEEQTLSVELDGYADYAKHVRYRMVPGVW</sequence>
<protein>
    <recommendedName>
        <fullName evidence="8">Isoprenylcysteine carboxyl methyltransferase</fullName>
    </recommendedName>
</protein>
<dbReference type="EMBL" id="CP005587">
    <property type="protein sequence ID" value="AGK57818.1"/>
    <property type="molecule type" value="Genomic_DNA"/>
</dbReference>
<keyword evidence="4 5" id="KW-0472">Membrane</keyword>
<evidence type="ECO:0000256" key="3">
    <source>
        <dbReference type="ARBA" id="ARBA00022989"/>
    </source>
</evidence>
<dbReference type="InterPro" id="IPR007318">
    <property type="entry name" value="Phopholipid_MeTrfase"/>
</dbReference>
<gene>
    <name evidence="6" type="ORF">HYPDE_30718</name>
</gene>
<organism evidence="6 7">
    <name type="scientific">Hyphomicrobium denitrificans 1NES1</name>
    <dbReference type="NCBI Taxonomy" id="670307"/>
    <lineage>
        <taxon>Bacteria</taxon>
        <taxon>Pseudomonadati</taxon>
        <taxon>Pseudomonadota</taxon>
        <taxon>Alphaproteobacteria</taxon>
        <taxon>Hyphomicrobiales</taxon>
        <taxon>Hyphomicrobiaceae</taxon>
        <taxon>Hyphomicrobium</taxon>
    </lineage>
</organism>
<keyword evidence="2 5" id="KW-0812">Transmembrane</keyword>
<evidence type="ECO:0000256" key="5">
    <source>
        <dbReference type="SAM" id="Phobius"/>
    </source>
</evidence>
<feature type="transmembrane region" description="Helical" evidence="5">
    <location>
        <begin position="171"/>
        <end position="204"/>
    </location>
</feature>
<dbReference type="Gene3D" id="1.20.120.1630">
    <property type="match status" value="1"/>
</dbReference>
<dbReference type="PANTHER" id="PTHR43847">
    <property type="entry name" value="BLL3993 PROTEIN"/>
    <property type="match status" value="1"/>
</dbReference>
<dbReference type="GO" id="GO:0012505">
    <property type="term" value="C:endomembrane system"/>
    <property type="evidence" value="ECO:0007669"/>
    <property type="project" value="UniProtKB-SubCell"/>
</dbReference>
<dbReference type="AlphaFoldDB" id="N0B483"/>
<accession>N0B483</accession>
<comment type="subcellular location">
    <subcellularLocation>
        <location evidence="1">Endomembrane system</location>
        <topology evidence="1">Multi-pass membrane protein</topology>
    </subcellularLocation>
</comment>
<dbReference type="RefSeq" id="WP_015597851.1">
    <property type="nucleotide sequence ID" value="NC_021172.1"/>
</dbReference>